<proteinExistence type="predicted"/>
<name>A0A022L4T4_9MICO</name>
<dbReference type="STRING" id="1249481.D641_0100070"/>
<keyword evidence="3" id="KW-1185">Reference proteome</keyword>
<dbReference type="EMBL" id="AORC01000002">
    <property type="protein sequence ID" value="EYT50918.1"/>
    <property type="molecule type" value="Genomic_DNA"/>
</dbReference>
<evidence type="ECO:0000313" key="3">
    <source>
        <dbReference type="Proteomes" id="UP000019754"/>
    </source>
</evidence>
<evidence type="ECO:0000313" key="2">
    <source>
        <dbReference type="EMBL" id="EYT50918.1"/>
    </source>
</evidence>
<feature type="transmembrane region" description="Helical" evidence="1">
    <location>
        <begin position="72"/>
        <end position="94"/>
    </location>
</feature>
<dbReference type="OrthoDB" id="4774469at2"/>
<keyword evidence="1" id="KW-0812">Transmembrane</keyword>
<accession>A0A022L4T4</accession>
<sequence>MIALIQMWIFAVLALALLAVEVWAFANAIRFRPDAYVAAGKRTKTFWCVLTGVAMLLGFLSLPYPIGSGGASMLFMIIAIVIAGIFLADVLPALKSVMRRAQGNRW</sequence>
<feature type="transmembrane region" description="Helical" evidence="1">
    <location>
        <begin position="46"/>
        <end position="66"/>
    </location>
</feature>
<keyword evidence="1" id="KW-0472">Membrane</keyword>
<dbReference type="Proteomes" id="UP000019754">
    <property type="component" value="Unassembled WGS sequence"/>
</dbReference>
<dbReference type="HOGENOM" id="CLU_135072_3_0_11"/>
<reference evidence="2 3" key="1">
    <citation type="journal article" date="2013" name="Genome Announc.">
        <title>Draft genome sequence of an Actinobacterium, Brachybacterium muris strain UCD-AY4.</title>
        <authorList>
            <person name="Lo J.R."/>
            <person name="Lang J.M."/>
            <person name="Darling A.E."/>
            <person name="Eisen J.A."/>
            <person name="Coil D.A."/>
        </authorList>
    </citation>
    <scope>NUCLEOTIDE SEQUENCE [LARGE SCALE GENOMIC DNA]</scope>
    <source>
        <strain evidence="2 3">UCD-AY4</strain>
    </source>
</reference>
<dbReference type="Pfam" id="PF10724">
    <property type="entry name" value="DUF2516"/>
    <property type="match status" value="1"/>
</dbReference>
<dbReference type="AlphaFoldDB" id="A0A022L4T4"/>
<keyword evidence="1" id="KW-1133">Transmembrane helix</keyword>
<protein>
    <submittedName>
        <fullName evidence="2">Membrane protein</fullName>
    </submittedName>
</protein>
<organism evidence="2 3">
    <name type="scientific">Brachybacterium muris UCD-AY4</name>
    <dbReference type="NCBI Taxonomy" id="1249481"/>
    <lineage>
        <taxon>Bacteria</taxon>
        <taxon>Bacillati</taxon>
        <taxon>Actinomycetota</taxon>
        <taxon>Actinomycetes</taxon>
        <taxon>Micrococcales</taxon>
        <taxon>Dermabacteraceae</taxon>
        <taxon>Brachybacterium</taxon>
    </lineage>
</organism>
<evidence type="ECO:0000256" key="1">
    <source>
        <dbReference type="SAM" id="Phobius"/>
    </source>
</evidence>
<dbReference type="InterPro" id="IPR019662">
    <property type="entry name" value="DUF2516"/>
</dbReference>
<feature type="transmembrane region" description="Helical" evidence="1">
    <location>
        <begin position="6"/>
        <end position="26"/>
    </location>
</feature>
<comment type="caution">
    <text evidence="2">The sequence shown here is derived from an EMBL/GenBank/DDBJ whole genome shotgun (WGS) entry which is preliminary data.</text>
</comment>
<gene>
    <name evidence="2" type="ORF">D641_0100070</name>
</gene>